<dbReference type="EMBL" id="CAJVQA010023878">
    <property type="protein sequence ID" value="CAG8780191.1"/>
    <property type="molecule type" value="Genomic_DNA"/>
</dbReference>
<proteinExistence type="predicted"/>
<dbReference type="InterPro" id="IPR011990">
    <property type="entry name" value="TPR-like_helical_dom_sf"/>
</dbReference>
<protein>
    <submittedName>
        <fullName evidence="1">19817_t:CDS:1</fullName>
    </submittedName>
</protein>
<reference evidence="1" key="1">
    <citation type="submission" date="2021-06" db="EMBL/GenBank/DDBJ databases">
        <authorList>
            <person name="Kallberg Y."/>
            <person name="Tangrot J."/>
            <person name="Rosling A."/>
        </authorList>
    </citation>
    <scope>NUCLEOTIDE SEQUENCE</scope>
    <source>
        <strain evidence="1">FL966</strain>
    </source>
</reference>
<feature type="non-terminal residue" evidence="1">
    <location>
        <position position="183"/>
    </location>
</feature>
<dbReference type="Proteomes" id="UP000789759">
    <property type="component" value="Unassembled WGS sequence"/>
</dbReference>
<organism evidence="1 2">
    <name type="scientific">Cetraspora pellucida</name>
    <dbReference type="NCBI Taxonomy" id="1433469"/>
    <lineage>
        <taxon>Eukaryota</taxon>
        <taxon>Fungi</taxon>
        <taxon>Fungi incertae sedis</taxon>
        <taxon>Mucoromycota</taxon>
        <taxon>Glomeromycotina</taxon>
        <taxon>Glomeromycetes</taxon>
        <taxon>Diversisporales</taxon>
        <taxon>Gigasporaceae</taxon>
        <taxon>Cetraspora</taxon>
    </lineage>
</organism>
<sequence length="183" mass="21117">MLSFSHFNFKWWFIVPVNSFYVTDIKSSNNRSKTNIDNAPIDVSSIKLLSAKIVSMEKQISENSNQFSINIKNLDESVSLFRAKVGQKYCEYIHLSYSSAMKHDIESRCWKIVAYLLIEQFCQAISLERRQSSNKPPSSSISNKPPRWIRCIGCFGTLLDIIGHIARKDQEKNKQFRAENASR</sequence>
<evidence type="ECO:0000313" key="2">
    <source>
        <dbReference type="Proteomes" id="UP000789759"/>
    </source>
</evidence>
<comment type="caution">
    <text evidence="1">The sequence shown here is derived from an EMBL/GenBank/DDBJ whole genome shotgun (WGS) entry which is preliminary data.</text>
</comment>
<dbReference type="OrthoDB" id="2017974at2759"/>
<keyword evidence="2" id="KW-1185">Reference proteome</keyword>
<evidence type="ECO:0000313" key="1">
    <source>
        <dbReference type="EMBL" id="CAG8780191.1"/>
    </source>
</evidence>
<dbReference type="Gene3D" id="1.25.40.10">
    <property type="entry name" value="Tetratricopeptide repeat domain"/>
    <property type="match status" value="1"/>
</dbReference>
<name>A0A9N9JK19_9GLOM</name>
<dbReference type="AlphaFoldDB" id="A0A9N9JK19"/>
<gene>
    <name evidence="1" type="ORF">CPELLU_LOCUS16341</name>
</gene>
<accession>A0A9N9JK19</accession>